<reference evidence="1 2" key="1">
    <citation type="submission" date="2019-07" db="EMBL/GenBank/DDBJ databases">
        <title>Whole genome shotgun sequence of Deinococcus cellulosilyticus NBRC 106333.</title>
        <authorList>
            <person name="Hosoyama A."/>
            <person name="Uohara A."/>
            <person name="Ohji S."/>
            <person name="Ichikawa N."/>
        </authorList>
    </citation>
    <scope>NUCLEOTIDE SEQUENCE [LARGE SCALE GENOMIC DNA]</scope>
    <source>
        <strain evidence="1 2">NBRC 106333</strain>
    </source>
</reference>
<comment type="caution">
    <text evidence="1">The sequence shown here is derived from an EMBL/GenBank/DDBJ whole genome shotgun (WGS) entry which is preliminary data.</text>
</comment>
<dbReference type="AlphaFoldDB" id="A0A511N2X6"/>
<evidence type="ECO:0000313" key="1">
    <source>
        <dbReference type="EMBL" id="GEM47204.1"/>
    </source>
</evidence>
<proteinExistence type="predicted"/>
<organism evidence="1 2">
    <name type="scientific">Deinococcus cellulosilyticus (strain DSM 18568 / NBRC 106333 / KACC 11606 / 5516J-15)</name>
    <dbReference type="NCBI Taxonomy" id="1223518"/>
    <lineage>
        <taxon>Bacteria</taxon>
        <taxon>Thermotogati</taxon>
        <taxon>Deinococcota</taxon>
        <taxon>Deinococci</taxon>
        <taxon>Deinococcales</taxon>
        <taxon>Deinococcaceae</taxon>
        <taxon>Deinococcus</taxon>
    </lineage>
</organism>
<sequence length="53" mass="6352">MAEKILTEQMLKRWSIKRIQKEFPGLRLETIQKMKKVAISKPDQVEVKDILRK</sequence>
<protein>
    <submittedName>
        <fullName evidence="1">Uncharacterized protein</fullName>
    </submittedName>
</protein>
<accession>A0A511N2X6</accession>
<dbReference type="RefSeq" id="WP_186816034.1">
    <property type="nucleotide sequence ID" value="NZ_BJXB01000012.1"/>
</dbReference>
<name>A0A511N2X6_DEIC1</name>
<gene>
    <name evidence="1" type="ORF">DC3_28390</name>
</gene>
<dbReference type="Proteomes" id="UP000321306">
    <property type="component" value="Unassembled WGS sequence"/>
</dbReference>
<keyword evidence="2" id="KW-1185">Reference proteome</keyword>
<evidence type="ECO:0000313" key="2">
    <source>
        <dbReference type="Proteomes" id="UP000321306"/>
    </source>
</evidence>
<dbReference type="EMBL" id="BJXB01000012">
    <property type="protein sequence ID" value="GEM47204.1"/>
    <property type="molecule type" value="Genomic_DNA"/>
</dbReference>